<dbReference type="Proteomes" id="UP000030905">
    <property type="component" value="Chromosome"/>
</dbReference>
<feature type="domain" description="Purine catabolism PurC-like" evidence="2">
    <location>
        <begin position="16"/>
        <end position="125"/>
    </location>
</feature>
<dbReference type="InterPro" id="IPR025736">
    <property type="entry name" value="PucR_C-HTH_dom"/>
</dbReference>
<evidence type="ECO:0000313" key="6">
    <source>
        <dbReference type="EMBL" id="KRU14045.1"/>
    </source>
</evidence>
<evidence type="ECO:0000256" key="1">
    <source>
        <dbReference type="ARBA" id="ARBA00006754"/>
    </source>
</evidence>
<evidence type="ECO:0000313" key="8">
    <source>
        <dbReference type="Proteomes" id="UP000030905"/>
    </source>
</evidence>
<dbReference type="Pfam" id="PF07905">
    <property type="entry name" value="PucR"/>
    <property type="match status" value="1"/>
</dbReference>
<dbReference type="InterPro" id="IPR042070">
    <property type="entry name" value="PucR_C-HTH_sf"/>
</dbReference>
<dbReference type="Proteomes" id="UP000028042">
    <property type="component" value="Unassembled WGS sequence"/>
</dbReference>
<comment type="similarity">
    <text evidence="1">Belongs to the CdaR family.</text>
</comment>
<reference evidence="6" key="2">
    <citation type="submission" date="2015-10" db="EMBL/GenBank/DDBJ databases">
        <title>Improved Draft Genome Sequence of Clostridium pasteurianum Strain ATCC 6013 (DSM 525) Using a Hybrid Next-Generation Sequencing Approach.</title>
        <authorList>
            <person name="Pyne M.E."/>
            <person name="Utturkar S.M."/>
            <person name="Brown S.D."/>
            <person name="Moo-Young M."/>
            <person name="Chung D.A."/>
            <person name="Chou P.C."/>
        </authorList>
    </citation>
    <scope>NUCLEOTIDE SEQUENCE</scope>
    <source>
        <strain evidence="6">ATCC 6013</strain>
    </source>
</reference>
<evidence type="ECO:0000259" key="2">
    <source>
        <dbReference type="Pfam" id="PF07905"/>
    </source>
</evidence>
<evidence type="ECO:0000313" key="5">
    <source>
        <dbReference type="EMBL" id="AJA53930.1"/>
    </source>
</evidence>
<dbReference type="eggNOG" id="COG2508">
    <property type="taxonomic scope" value="Bacteria"/>
</dbReference>
<dbReference type="EMBL" id="CP009268">
    <property type="protein sequence ID" value="AJA53930.1"/>
    <property type="molecule type" value="Genomic_DNA"/>
</dbReference>
<dbReference type="PANTHER" id="PTHR33744">
    <property type="entry name" value="CARBOHYDRATE DIACID REGULATOR"/>
    <property type="match status" value="1"/>
</dbReference>
<accession>A0A0H3J9D7</accession>
<dbReference type="KEGG" id="cpat:CLPA_c39040"/>
<feature type="domain" description="CdaR GGDEF-like" evidence="4">
    <location>
        <begin position="154"/>
        <end position="270"/>
    </location>
</feature>
<gene>
    <name evidence="5" type="ORF">CLPA_c39040</name>
    <name evidence="6" type="ORF">CP6013_03301</name>
</gene>
<feature type="domain" description="PucR C-terminal helix-turn-helix" evidence="3">
    <location>
        <begin position="322"/>
        <end position="379"/>
    </location>
</feature>
<organism evidence="5 8">
    <name type="scientific">Clostridium pasteurianum DSM 525 = ATCC 6013</name>
    <dbReference type="NCBI Taxonomy" id="1262449"/>
    <lineage>
        <taxon>Bacteria</taxon>
        <taxon>Bacillati</taxon>
        <taxon>Bacillota</taxon>
        <taxon>Clostridia</taxon>
        <taxon>Eubacteriales</taxon>
        <taxon>Clostridiaceae</taxon>
        <taxon>Clostridium</taxon>
    </lineage>
</organism>
<dbReference type="Pfam" id="PF17853">
    <property type="entry name" value="GGDEF_2"/>
    <property type="match status" value="1"/>
</dbReference>
<dbReference type="PANTHER" id="PTHR33744:SF1">
    <property type="entry name" value="DNA-BINDING TRANSCRIPTIONAL ACTIVATOR ADER"/>
    <property type="match status" value="1"/>
</dbReference>
<dbReference type="InterPro" id="IPR012914">
    <property type="entry name" value="PucR_dom"/>
</dbReference>
<evidence type="ECO:0000313" key="7">
    <source>
        <dbReference type="Proteomes" id="UP000028042"/>
    </source>
</evidence>
<keyword evidence="8" id="KW-1185">Reference proteome</keyword>
<sequence length="391" mass="45918">MINLQTVYEDTKYAFHLKLLAGNKGLSNIMNWVYLLEDINNFSFLKESELIITTGLGYSGEQWLIQFIKSLIGHHSCGLIINNGKYIHSIPNSVIDLCNKESFPLFTMPWDVHIAELTRDYCTRIFHNETIKQSLKDAFTYILTKPEDTYTYEHTLKAHNFQLDSNYCCILINVAKQLQNNYAFLQHIEILCRNNINHLTYNYTLFYYKKRMMLILQDSPKNDIVELMKSLHIKLIKQSSNCQPYIGIGSIVKGVRNLTKSYQQAYAALMVSMKGEHPIRLFDNIGIYKILLSIKDMNILEEYYKDILSPIIVYDQAHKSDYLTTLRLYIKYNASVQKVADETFSHRNTINYRIRKIKELLHSDLSTLEERFPYQMAFYILDIWDDNLVIQ</sequence>
<dbReference type="EMBL" id="JPGY02000001">
    <property type="protein sequence ID" value="KRU14045.1"/>
    <property type="molecule type" value="Genomic_DNA"/>
</dbReference>
<dbReference type="PATRIC" id="fig|1262449.3.peg.2220"/>
<dbReference type="RefSeq" id="WP_003445219.1">
    <property type="nucleotide sequence ID" value="NZ_ANZB01000006.1"/>
</dbReference>
<dbReference type="GeneID" id="93075984"/>
<dbReference type="InterPro" id="IPR051448">
    <property type="entry name" value="CdaR-like_regulators"/>
</dbReference>
<dbReference type="AlphaFoldDB" id="A0A0H3J9D7"/>
<dbReference type="Gene3D" id="1.10.10.2840">
    <property type="entry name" value="PucR C-terminal helix-turn-helix domain"/>
    <property type="match status" value="1"/>
</dbReference>
<proteinExistence type="inferred from homology"/>
<dbReference type="Pfam" id="PF13556">
    <property type="entry name" value="HTH_30"/>
    <property type="match status" value="1"/>
</dbReference>
<name>A0A0H3J9D7_CLOPA</name>
<protein>
    <submittedName>
        <fullName evidence="5 6">Transcriptional regulator</fullName>
    </submittedName>
</protein>
<reference evidence="5 8" key="1">
    <citation type="journal article" date="2015" name="Genome Announc.">
        <title>Complete Genome Sequence of the Nitrogen-Fixing and Solvent-Producing Clostridium pasteurianum DSM 525.</title>
        <authorList>
            <person name="Poehlein A."/>
            <person name="Grosse-Honebrink A."/>
            <person name="Zhang Y."/>
            <person name="Minton N.P."/>
            <person name="Daniel R."/>
        </authorList>
    </citation>
    <scope>NUCLEOTIDE SEQUENCE [LARGE SCALE GENOMIC DNA]</scope>
    <source>
        <strain evidence="5">DSM 525</strain>
        <strain evidence="8">DSM 525 / ATCC 6013</strain>
    </source>
</reference>
<dbReference type="KEGG" id="cpae:CPAST_c39040"/>
<evidence type="ECO:0000259" key="4">
    <source>
        <dbReference type="Pfam" id="PF17853"/>
    </source>
</evidence>
<dbReference type="InterPro" id="IPR041522">
    <property type="entry name" value="CdaR_GGDEF"/>
</dbReference>
<reference evidence="6 7" key="3">
    <citation type="journal article" name="Genome Announc.">
        <title>Improved Draft Genome Sequence of Clostridium pasteurianum Strain ATCC 6013 (DSM 525) Using a Hybrid Next-Generation Sequencing Approach.</title>
        <authorList>
            <person name="Pyne M.E."/>
            <person name="Utturkar S."/>
            <person name="Brown S.D."/>
            <person name="Moo-Young M."/>
            <person name="Chung D.A."/>
            <person name="Chou C.P."/>
        </authorList>
    </citation>
    <scope>NUCLEOTIDE SEQUENCE [LARGE SCALE GENOMIC DNA]</scope>
    <source>
        <strain evidence="6 7">ATCC 6013</strain>
    </source>
</reference>
<evidence type="ECO:0000259" key="3">
    <source>
        <dbReference type="Pfam" id="PF13556"/>
    </source>
</evidence>